<dbReference type="Gene3D" id="2.60.120.10">
    <property type="entry name" value="Jelly Rolls"/>
    <property type="match status" value="2"/>
</dbReference>
<dbReference type="Proteomes" id="UP001530400">
    <property type="component" value="Unassembled WGS sequence"/>
</dbReference>
<feature type="region of interest" description="Disordered" evidence="9">
    <location>
        <begin position="1"/>
        <end position="43"/>
    </location>
</feature>
<evidence type="ECO:0000313" key="12">
    <source>
        <dbReference type="EMBL" id="KAL3800721.1"/>
    </source>
</evidence>
<keyword evidence="6 8" id="KW-0067">ATP-binding</keyword>
<dbReference type="FunFam" id="1.10.510.10:FF:000210">
    <property type="entry name" value="Non-specific serine/threonine protein kinase"/>
    <property type="match status" value="1"/>
</dbReference>
<dbReference type="PROSITE" id="PS50042">
    <property type="entry name" value="CNMP_BINDING_3"/>
    <property type="match status" value="2"/>
</dbReference>
<dbReference type="GO" id="GO:0004674">
    <property type="term" value="F:protein serine/threonine kinase activity"/>
    <property type="evidence" value="ECO:0007669"/>
    <property type="project" value="UniProtKB-KW"/>
</dbReference>
<evidence type="ECO:0000313" key="13">
    <source>
        <dbReference type="Proteomes" id="UP001530400"/>
    </source>
</evidence>
<dbReference type="Pfam" id="PF00027">
    <property type="entry name" value="cNMP_binding"/>
    <property type="match status" value="2"/>
</dbReference>
<dbReference type="InterPro" id="IPR018490">
    <property type="entry name" value="cNMP-bd_dom_sf"/>
</dbReference>
<dbReference type="GO" id="GO:0005524">
    <property type="term" value="F:ATP binding"/>
    <property type="evidence" value="ECO:0007669"/>
    <property type="project" value="UniProtKB-UniRule"/>
</dbReference>
<dbReference type="PANTHER" id="PTHR24353">
    <property type="entry name" value="CYCLIC NUCLEOTIDE-DEPENDENT PROTEIN KINASE"/>
    <property type="match status" value="1"/>
</dbReference>
<dbReference type="InterPro" id="IPR018488">
    <property type="entry name" value="cNMP-bd_CS"/>
</dbReference>
<feature type="domain" description="Protein kinase" evidence="10">
    <location>
        <begin position="420"/>
        <end position="677"/>
    </location>
</feature>
<dbReference type="InterPro" id="IPR017441">
    <property type="entry name" value="Protein_kinase_ATP_BS"/>
</dbReference>
<evidence type="ECO:0000256" key="9">
    <source>
        <dbReference type="SAM" id="MobiDB-lite"/>
    </source>
</evidence>
<protein>
    <submittedName>
        <fullName evidence="12">Uncharacterized protein</fullName>
    </submittedName>
</protein>
<feature type="binding site" evidence="8">
    <location>
        <position position="449"/>
    </location>
    <ligand>
        <name>ATP</name>
        <dbReference type="ChEBI" id="CHEBI:30616"/>
    </ligand>
</feature>
<dbReference type="SMART" id="SM00220">
    <property type="entry name" value="S_TKc"/>
    <property type="match status" value="1"/>
</dbReference>
<dbReference type="InterPro" id="IPR014710">
    <property type="entry name" value="RmlC-like_jellyroll"/>
</dbReference>
<evidence type="ECO:0000256" key="6">
    <source>
        <dbReference type="ARBA" id="ARBA00022840"/>
    </source>
</evidence>
<feature type="domain" description="Cyclic nucleotide-binding" evidence="11">
    <location>
        <begin position="145"/>
        <end position="268"/>
    </location>
</feature>
<dbReference type="EMBL" id="JALLPJ020000155">
    <property type="protein sequence ID" value="KAL3800721.1"/>
    <property type="molecule type" value="Genomic_DNA"/>
</dbReference>
<keyword evidence="5" id="KW-0418">Kinase</keyword>
<keyword evidence="4 8" id="KW-0547">Nucleotide-binding</keyword>
<organism evidence="12 13">
    <name type="scientific">Cyclotella atomus</name>
    <dbReference type="NCBI Taxonomy" id="382360"/>
    <lineage>
        <taxon>Eukaryota</taxon>
        <taxon>Sar</taxon>
        <taxon>Stramenopiles</taxon>
        <taxon>Ochrophyta</taxon>
        <taxon>Bacillariophyta</taxon>
        <taxon>Coscinodiscophyceae</taxon>
        <taxon>Thalassiosirophycidae</taxon>
        <taxon>Stephanodiscales</taxon>
        <taxon>Stephanodiscaceae</taxon>
        <taxon>Cyclotella</taxon>
    </lineage>
</organism>
<gene>
    <name evidence="12" type="ORF">ACHAWO_013263</name>
</gene>
<evidence type="ECO:0000256" key="4">
    <source>
        <dbReference type="ARBA" id="ARBA00022741"/>
    </source>
</evidence>
<sequence>MGCIQSAPVAKPGGVSAAAEKAVKETKSTSHQAAPQAQGRDDAEKTPFDYIEELTIHKPVDAHDIVDENSARDEIITIRRYAKQYLEGMSALEESSDDTGDGVFKESHRGALYDKQDFTKYKKESYPKSDEVKAFIYDAIRPNALFENDEEAELVELIDLFKPVSKKKGQTVIKQGEKGDTFYVVQSGSLSIQVQSGKGKDTRVMNCGQYSKGAAFGELALIFDSPRAATITATSTCQLWCLERQAYRLRIGQLRYKEREDKLNFIRGCNLRGRNFCGIFDASQIEDLSCVVKTDKYKQGSVLMREGEVSDTLYIIRSGTVERFKRSHDGKIGSLNEGQTFGTNALLRVMPSPETYIASTDVVVYYLTHHDFETMCGTMQDVLDGRSISRSVMRTSSSKHTYKTSMTMDQRYTNVTIADLTFFNVLGRGAFGKVILVQAKKNKKVFALKAQSKHHILKKGQTEHVLNEYRIMKKLDHPNLLNIHCALQDDRYLFFLLDLHPGGELMTYLLKRKRFDEPITQFYAASVLVAFEELHMRMIAYRDLKPENVVLDKNGFGVLVDFGLAKEIDEGHTYTFCGTPDYLAPEIIRGTGHDWAVDYWGLGVFLFELTNGCAPFYATNQSRRTRKILKGYEFVDVPPHFSRGLKDLIAQLLENNPAKRLGRTQFGIQDIKKHSFFEGFDWKGLLEHKMIPPIKPSVPDDIKTLGKPHLNEDIFAPTPQIPEAHWWPNLETVEEEPDC</sequence>
<evidence type="ECO:0000259" key="11">
    <source>
        <dbReference type="PROSITE" id="PS50042"/>
    </source>
</evidence>
<dbReference type="Pfam" id="PF00069">
    <property type="entry name" value="Pkinase"/>
    <property type="match status" value="1"/>
</dbReference>
<dbReference type="InterPro" id="IPR000719">
    <property type="entry name" value="Prot_kinase_dom"/>
</dbReference>
<keyword evidence="13" id="KW-1185">Reference proteome</keyword>
<dbReference type="Gene3D" id="3.30.200.20">
    <property type="entry name" value="Phosphorylase Kinase, domain 1"/>
    <property type="match status" value="1"/>
</dbReference>
<dbReference type="InterPro" id="IPR008271">
    <property type="entry name" value="Ser/Thr_kinase_AS"/>
</dbReference>
<dbReference type="InterPro" id="IPR000595">
    <property type="entry name" value="cNMP-bd_dom"/>
</dbReference>
<keyword evidence="1" id="KW-0723">Serine/threonine-protein kinase</keyword>
<dbReference type="SMART" id="SM00100">
    <property type="entry name" value="cNMP"/>
    <property type="match status" value="2"/>
</dbReference>
<evidence type="ECO:0000256" key="2">
    <source>
        <dbReference type="ARBA" id="ARBA00022535"/>
    </source>
</evidence>
<comment type="caution">
    <text evidence="12">The sequence shown here is derived from an EMBL/GenBank/DDBJ whole genome shotgun (WGS) entry which is preliminary data.</text>
</comment>
<accession>A0ABD3QME0</accession>
<evidence type="ECO:0000256" key="5">
    <source>
        <dbReference type="ARBA" id="ARBA00022777"/>
    </source>
</evidence>
<dbReference type="PROSITE" id="PS00889">
    <property type="entry name" value="CNMP_BINDING_2"/>
    <property type="match status" value="1"/>
</dbReference>
<dbReference type="PROSITE" id="PS00108">
    <property type="entry name" value="PROTEIN_KINASE_ST"/>
    <property type="match status" value="1"/>
</dbReference>
<dbReference type="SUPFAM" id="SSF51206">
    <property type="entry name" value="cAMP-binding domain-like"/>
    <property type="match status" value="2"/>
</dbReference>
<evidence type="ECO:0000256" key="7">
    <source>
        <dbReference type="ARBA" id="ARBA00022992"/>
    </source>
</evidence>
<keyword evidence="2" id="KW-0140">cGMP</keyword>
<dbReference type="PANTHER" id="PTHR24353:SF147">
    <property type="entry name" value="CGMP-DEPENDENT SERINE_THREONIN PROTEIN KINASE-RELATED"/>
    <property type="match status" value="1"/>
</dbReference>
<dbReference type="PRINTS" id="PR00103">
    <property type="entry name" value="CAMPKINASE"/>
</dbReference>
<reference evidence="12 13" key="1">
    <citation type="submission" date="2024-10" db="EMBL/GenBank/DDBJ databases">
        <title>Updated reference genomes for cyclostephanoid diatoms.</title>
        <authorList>
            <person name="Roberts W.R."/>
            <person name="Alverson A.J."/>
        </authorList>
    </citation>
    <scope>NUCLEOTIDE SEQUENCE [LARGE SCALE GENOMIC DNA]</scope>
    <source>
        <strain evidence="12 13">AJA010-31</strain>
    </source>
</reference>
<keyword evidence="3" id="KW-0808">Transferase</keyword>
<keyword evidence="7" id="KW-0142">cGMP-binding</keyword>
<name>A0ABD3QME0_9STRA</name>
<evidence type="ECO:0000256" key="1">
    <source>
        <dbReference type="ARBA" id="ARBA00022527"/>
    </source>
</evidence>
<dbReference type="PROSITE" id="PS00888">
    <property type="entry name" value="CNMP_BINDING_1"/>
    <property type="match status" value="1"/>
</dbReference>
<dbReference type="Gene3D" id="1.10.510.10">
    <property type="entry name" value="Transferase(Phosphotransferase) domain 1"/>
    <property type="match status" value="1"/>
</dbReference>
<evidence type="ECO:0000259" key="10">
    <source>
        <dbReference type="PROSITE" id="PS50011"/>
    </source>
</evidence>
<evidence type="ECO:0000256" key="3">
    <source>
        <dbReference type="ARBA" id="ARBA00022679"/>
    </source>
</evidence>
<dbReference type="PROSITE" id="PS50011">
    <property type="entry name" value="PROTEIN_KINASE_DOM"/>
    <property type="match status" value="1"/>
</dbReference>
<dbReference type="PROSITE" id="PS00107">
    <property type="entry name" value="PROTEIN_KINASE_ATP"/>
    <property type="match status" value="1"/>
</dbReference>
<dbReference type="AlphaFoldDB" id="A0ABD3QME0"/>
<proteinExistence type="predicted"/>
<dbReference type="CDD" id="cd00038">
    <property type="entry name" value="CAP_ED"/>
    <property type="match status" value="2"/>
</dbReference>
<dbReference type="GO" id="GO:0030553">
    <property type="term" value="F:cGMP binding"/>
    <property type="evidence" value="ECO:0007669"/>
    <property type="project" value="UniProtKB-KW"/>
</dbReference>
<evidence type="ECO:0000256" key="8">
    <source>
        <dbReference type="PROSITE-ProRule" id="PRU10141"/>
    </source>
</evidence>
<dbReference type="SUPFAM" id="SSF56112">
    <property type="entry name" value="Protein kinase-like (PK-like)"/>
    <property type="match status" value="1"/>
</dbReference>
<feature type="domain" description="Cyclic nucleotide-binding" evidence="11">
    <location>
        <begin position="276"/>
        <end position="375"/>
    </location>
</feature>
<dbReference type="InterPro" id="IPR011009">
    <property type="entry name" value="Kinase-like_dom_sf"/>
</dbReference>